<dbReference type="Proteomes" id="UP001177023">
    <property type="component" value="Unassembled WGS sequence"/>
</dbReference>
<feature type="compositionally biased region" description="Low complexity" evidence="1">
    <location>
        <begin position="93"/>
        <end position="106"/>
    </location>
</feature>
<evidence type="ECO:0000313" key="2">
    <source>
        <dbReference type="EMBL" id="CAJ0572086.1"/>
    </source>
</evidence>
<organism evidence="2 3">
    <name type="scientific">Mesorhabditis spiculigera</name>
    <dbReference type="NCBI Taxonomy" id="96644"/>
    <lineage>
        <taxon>Eukaryota</taxon>
        <taxon>Metazoa</taxon>
        <taxon>Ecdysozoa</taxon>
        <taxon>Nematoda</taxon>
        <taxon>Chromadorea</taxon>
        <taxon>Rhabditida</taxon>
        <taxon>Rhabditina</taxon>
        <taxon>Rhabditomorpha</taxon>
        <taxon>Rhabditoidea</taxon>
        <taxon>Rhabditidae</taxon>
        <taxon>Mesorhabditinae</taxon>
        <taxon>Mesorhabditis</taxon>
    </lineage>
</organism>
<feature type="compositionally biased region" description="Basic and acidic residues" evidence="1">
    <location>
        <begin position="72"/>
        <end position="83"/>
    </location>
</feature>
<evidence type="ECO:0000256" key="1">
    <source>
        <dbReference type="SAM" id="MobiDB-lite"/>
    </source>
</evidence>
<evidence type="ECO:0000313" key="3">
    <source>
        <dbReference type="Proteomes" id="UP001177023"/>
    </source>
</evidence>
<feature type="region of interest" description="Disordered" evidence="1">
    <location>
        <begin position="72"/>
        <end position="106"/>
    </location>
</feature>
<keyword evidence="3" id="KW-1185">Reference proteome</keyword>
<reference evidence="2" key="1">
    <citation type="submission" date="2023-06" db="EMBL/GenBank/DDBJ databases">
        <authorList>
            <person name="Delattre M."/>
        </authorList>
    </citation>
    <scope>NUCLEOTIDE SEQUENCE</scope>
    <source>
        <strain evidence="2">AF72</strain>
    </source>
</reference>
<name>A0AA36CN10_9BILA</name>
<accession>A0AA36CN10</accession>
<protein>
    <submittedName>
        <fullName evidence="2">Uncharacterized protein</fullName>
    </submittedName>
</protein>
<proteinExistence type="predicted"/>
<sequence>MADHPADPGDGSRIHTYRFDKSAHHVVRGVAEITLFAHRNGEANRYVIATQKNKIDKLRKDNALILAELKRPDGGMDMDDNRTAHSTTDHAAPSSSMSSTPSVRPSSTTSSRFGSLFCFVSALVSNLNCCARKSSDEPPISNVNEEQRREGDDCQIDSRLLTGASAMEEAIDQQGVREKPSLDKPAEFLQKFRVEGRRLAELRMGIYSDDQVAVRESAEVVQYIGIVEEHLKKMAENLALLKGDLKEEGSAVEKNKKVIEKLYAEHDALLATYVKLRGEGSHSDKEEDGHDTRLVPLMKATVIGARRDIKVAQDGSLLKQYFTPK</sequence>
<dbReference type="AlphaFoldDB" id="A0AA36CN10"/>
<dbReference type="EMBL" id="CATQJA010002590">
    <property type="protein sequence ID" value="CAJ0572086.1"/>
    <property type="molecule type" value="Genomic_DNA"/>
</dbReference>
<comment type="caution">
    <text evidence="2">The sequence shown here is derived from an EMBL/GenBank/DDBJ whole genome shotgun (WGS) entry which is preliminary data.</text>
</comment>
<gene>
    <name evidence="2" type="ORF">MSPICULIGERA_LOCUS10480</name>
</gene>
<feature type="non-terminal residue" evidence="2">
    <location>
        <position position="325"/>
    </location>
</feature>